<protein>
    <recommendedName>
        <fullName evidence="3">Gfo/Idh/MocA-like oxidoreductase N-terminal domain-containing protein</fullName>
    </recommendedName>
</protein>
<reference evidence="4" key="1">
    <citation type="submission" date="2018-05" db="EMBL/GenBank/DDBJ databases">
        <authorList>
            <person name="Lanie J.A."/>
            <person name="Ng W.-L."/>
            <person name="Kazmierczak K.M."/>
            <person name="Andrzejewski T.M."/>
            <person name="Davidsen T.M."/>
            <person name="Wayne K.J."/>
            <person name="Tettelin H."/>
            <person name="Glass J.I."/>
            <person name="Rusch D."/>
            <person name="Podicherti R."/>
            <person name="Tsui H.-C.T."/>
            <person name="Winkler M.E."/>
        </authorList>
    </citation>
    <scope>NUCLEOTIDE SEQUENCE</scope>
</reference>
<dbReference type="InterPro" id="IPR000683">
    <property type="entry name" value="Gfo/Idh/MocA-like_OxRdtase_N"/>
</dbReference>
<dbReference type="PANTHER" id="PTHR22604">
    <property type="entry name" value="OXIDOREDUCTASES"/>
    <property type="match status" value="1"/>
</dbReference>
<dbReference type="Pfam" id="PF01408">
    <property type="entry name" value="GFO_IDH_MocA"/>
    <property type="match status" value="1"/>
</dbReference>
<feature type="non-terminal residue" evidence="4">
    <location>
        <position position="1"/>
    </location>
</feature>
<evidence type="ECO:0000313" key="4">
    <source>
        <dbReference type="EMBL" id="SVD82481.1"/>
    </source>
</evidence>
<dbReference type="GO" id="GO:0016491">
    <property type="term" value="F:oxidoreductase activity"/>
    <property type="evidence" value="ECO:0007669"/>
    <property type="project" value="UniProtKB-KW"/>
</dbReference>
<proteinExistence type="inferred from homology"/>
<evidence type="ECO:0000256" key="1">
    <source>
        <dbReference type="ARBA" id="ARBA00010928"/>
    </source>
</evidence>
<sequence length="67" mass="7381">MVEKVRMGILGTGRVAHDFAAGGREAKNIELIAVGSRSRESADRFADEFDLPKRFAAYEELANDPEV</sequence>
<evidence type="ECO:0000256" key="2">
    <source>
        <dbReference type="ARBA" id="ARBA00023002"/>
    </source>
</evidence>
<gene>
    <name evidence="4" type="ORF">METZ01_LOCUS435335</name>
</gene>
<name>A0A382YHQ3_9ZZZZ</name>
<dbReference type="SUPFAM" id="SSF51735">
    <property type="entry name" value="NAD(P)-binding Rossmann-fold domains"/>
    <property type="match status" value="1"/>
</dbReference>
<comment type="similarity">
    <text evidence="1">Belongs to the Gfo/Idh/MocA family.</text>
</comment>
<feature type="non-terminal residue" evidence="4">
    <location>
        <position position="67"/>
    </location>
</feature>
<dbReference type="AlphaFoldDB" id="A0A382YHQ3"/>
<dbReference type="GO" id="GO:0000166">
    <property type="term" value="F:nucleotide binding"/>
    <property type="evidence" value="ECO:0007669"/>
    <property type="project" value="InterPro"/>
</dbReference>
<organism evidence="4">
    <name type="scientific">marine metagenome</name>
    <dbReference type="NCBI Taxonomy" id="408172"/>
    <lineage>
        <taxon>unclassified sequences</taxon>
        <taxon>metagenomes</taxon>
        <taxon>ecological metagenomes</taxon>
    </lineage>
</organism>
<evidence type="ECO:0000259" key="3">
    <source>
        <dbReference type="Pfam" id="PF01408"/>
    </source>
</evidence>
<feature type="domain" description="Gfo/Idh/MocA-like oxidoreductase N-terminal" evidence="3">
    <location>
        <begin position="5"/>
        <end position="67"/>
    </location>
</feature>
<dbReference type="EMBL" id="UINC01175713">
    <property type="protein sequence ID" value="SVD82481.1"/>
    <property type="molecule type" value="Genomic_DNA"/>
</dbReference>
<dbReference type="InterPro" id="IPR050984">
    <property type="entry name" value="Gfo/Idh/MocA_domain"/>
</dbReference>
<dbReference type="InterPro" id="IPR036291">
    <property type="entry name" value="NAD(P)-bd_dom_sf"/>
</dbReference>
<dbReference type="PANTHER" id="PTHR22604:SF105">
    <property type="entry name" value="TRANS-1,2-DIHYDROBENZENE-1,2-DIOL DEHYDROGENASE"/>
    <property type="match status" value="1"/>
</dbReference>
<keyword evidence="2" id="KW-0560">Oxidoreductase</keyword>
<accession>A0A382YHQ3</accession>
<dbReference type="Gene3D" id="3.40.50.720">
    <property type="entry name" value="NAD(P)-binding Rossmann-like Domain"/>
    <property type="match status" value="1"/>
</dbReference>